<gene>
    <name evidence="1" type="ORF">LF65_04545</name>
</gene>
<dbReference type="Proteomes" id="UP000031866">
    <property type="component" value="Chromosome"/>
</dbReference>
<sequence length="452" mass="53349">MDNYIIDRNDTIENLLSKEHYFQSLLQVLHSNDILNNKELENIQVQILDILRETANYYTKAESYSVRVEVAEQIMLSIYYTIGSFLKGKTSIKEKITLIKENAMKYLFSEGEKVLKTKIEESKELLKNVQKSKLKTSNYAYIDTIDYGIPLFFIEYDSRFAAHEMQGSIDYPLAIDEMELVGIEYISEYLKKIDFENQFCSHFDSYEIENLLKSFDKNSDHILINIFELVLTNYLGCMVLGKRGITLDITDTERRYLKNKLGELKEEEFNEVISRIVEGICQEFNINDINFINYINKTIYKIMPSIKKNIENNKLENTFITFKNEDENLIRYEDGESLENSRFKDITEEIRDCDKVDDKIQIIRKEIHSLRDLVDVLGSDCIFDYEFIEIFKVLDDFEISLLLKYIPNDSVIDADYGTESEKEWHEKLKEYLYMINEEKKSKIITESLNIIL</sequence>
<accession>A0A0B5QVS7</accession>
<dbReference type="InterPro" id="IPR045751">
    <property type="entry name" value="DUF6179"/>
</dbReference>
<dbReference type="EMBL" id="CP010086">
    <property type="protein sequence ID" value="AJH01079.1"/>
    <property type="molecule type" value="Genomic_DNA"/>
</dbReference>
<reference evidence="2" key="1">
    <citation type="submission" date="2014-12" db="EMBL/GenBank/DDBJ databases">
        <title>Genome sequence of Clostridium beijerinckii strain 59B.</title>
        <authorList>
            <person name="Little G.T."/>
            <person name="Minton N.P."/>
        </authorList>
    </citation>
    <scope>NUCLEOTIDE SEQUENCE [LARGE SCALE GENOMIC DNA]</scope>
    <source>
        <strain evidence="2">59B</strain>
    </source>
</reference>
<proteinExistence type="predicted"/>
<protein>
    <submittedName>
        <fullName evidence="1">Uncharacterized protein</fullName>
    </submittedName>
</protein>
<dbReference type="AlphaFoldDB" id="A0A0B5QVS7"/>
<organism evidence="1 2">
    <name type="scientific">Clostridium beijerinckii</name>
    <name type="common">Clostridium MP</name>
    <dbReference type="NCBI Taxonomy" id="1520"/>
    <lineage>
        <taxon>Bacteria</taxon>
        <taxon>Bacillati</taxon>
        <taxon>Bacillota</taxon>
        <taxon>Clostridia</taxon>
        <taxon>Eubacteriales</taxon>
        <taxon>Clostridiaceae</taxon>
        <taxon>Clostridium</taxon>
    </lineage>
</organism>
<name>A0A0B5QVS7_CLOBE</name>
<dbReference type="OrthoDB" id="3173587at2"/>
<evidence type="ECO:0000313" key="2">
    <source>
        <dbReference type="Proteomes" id="UP000031866"/>
    </source>
</evidence>
<dbReference type="Pfam" id="PF19677">
    <property type="entry name" value="DUF6179"/>
    <property type="match status" value="1"/>
</dbReference>
<dbReference type="KEGG" id="cbei:LF65_04545"/>
<evidence type="ECO:0000313" key="1">
    <source>
        <dbReference type="EMBL" id="AJH01079.1"/>
    </source>
</evidence>
<dbReference type="RefSeq" id="WP_041899151.1">
    <property type="nucleotide sequence ID" value="NZ_CP010086.2"/>
</dbReference>
<dbReference type="STRING" id="1520.LF65_04545"/>